<comment type="caution">
    <text evidence="2">The sequence shown here is derived from an EMBL/GenBank/DDBJ whole genome shotgun (WGS) entry which is preliminary data.</text>
</comment>
<organism evidence="2 3">
    <name type="scientific">Caerostris darwini</name>
    <dbReference type="NCBI Taxonomy" id="1538125"/>
    <lineage>
        <taxon>Eukaryota</taxon>
        <taxon>Metazoa</taxon>
        <taxon>Ecdysozoa</taxon>
        <taxon>Arthropoda</taxon>
        <taxon>Chelicerata</taxon>
        <taxon>Arachnida</taxon>
        <taxon>Araneae</taxon>
        <taxon>Araneomorphae</taxon>
        <taxon>Entelegynae</taxon>
        <taxon>Araneoidea</taxon>
        <taxon>Araneidae</taxon>
        <taxon>Caerostris</taxon>
    </lineage>
</organism>
<protein>
    <recommendedName>
        <fullName evidence="4">Secreted protein</fullName>
    </recommendedName>
</protein>
<proteinExistence type="predicted"/>
<dbReference type="Proteomes" id="UP001054837">
    <property type="component" value="Unassembled WGS sequence"/>
</dbReference>
<accession>A0AAV4NFZ8</accession>
<keyword evidence="1" id="KW-0732">Signal</keyword>
<gene>
    <name evidence="2" type="ORF">CDAR_75211</name>
</gene>
<dbReference type="EMBL" id="BPLQ01001652">
    <property type="protein sequence ID" value="GIX83656.1"/>
    <property type="molecule type" value="Genomic_DNA"/>
</dbReference>
<feature type="signal peptide" evidence="1">
    <location>
        <begin position="1"/>
        <end position="27"/>
    </location>
</feature>
<feature type="chain" id="PRO_5043797619" description="Secreted protein" evidence="1">
    <location>
        <begin position="28"/>
        <end position="163"/>
    </location>
</feature>
<evidence type="ECO:0008006" key="4">
    <source>
        <dbReference type="Google" id="ProtNLM"/>
    </source>
</evidence>
<evidence type="ECO:0000313" key="2">
    <source>
        <dbReference type="EMBL" id="GIX83656.1"/>
    </source>
</evidence>
<evidence type="ECO:0000313" key="3">
    <source>
        <dbReference type="Proteomes" id="UP001054837"/>
    </source>
</evidence>
<evidence type="ECO:0000256" key="1">
    <source>
        <dbReference type="SAM" id="SignalP"/>
    </source>
</evidence>
<sequence length="163" mass="18410">MSLDGHLVLCRLAVIYVIFACIPATAAQPFFSSIQFSSTPTLLPIQISNRFVYIFYKLHLRASKNINDSVVYKAAAFVLSERTLLTTLLGNVVLRNTPGLKGHGTEMKTFWRVTVALAKKIINCNRFCRNHFVRQAITWRVWEEWGVPPPPPPSSNQCVFALD</sequence>
<name>A0AAV4NFZ8_9ARAC</name>
<dbReference type="AlphaFoldDB" id="A0AAV4NFZ8"/>
<reference evidence="2 3" key="1">
    <citation type="submission" date="2021-06" db="EMBL/GenBank/DDBJ databases">
        <title>Caerostris darwini draft genome.</title>
        <authorList>
            <person name="Kono N."/>
            <person name="Arakawa K."/>
        </authorList>
    </citation>
    <scope>NUCLEOTIDE SEQUENCE [LARGE SCALE GENOMIC DNA]</scope>
</reference>
<keyword evidence="3" id="KW-1185">Reference proteome</keyword>